<dbReference type="EMBL" id="LAZR01010462">
    <property type="protein sequence ID" value="KKM66804.1"/>
    <property type="molecule type" value="Genomic_DNA"/>
</dbReference>
<reference evidence="2" key="1">
    <citation type="journal article" date="2015" name="Nature">
        <title>Complex archaea that bridge the gap between prokaryotes and eukaryotes.</title>
        <authorList>
            <person name="Spang A."/>
            <person name="Saw J.H."/>
            <person name="Jorgensen S.L."/>
            <person name="Zaremba-Niedzwiedzka K."/>
            <person name="Martijn J."/>
            <person name="Lind A.E."/>
            <person name="van Eijk R."/>
            <person name="Schleper C."/>
            <person name="Guy L."/>
            <person name="Ettema T.J."/>
        </authorList>
    </citation>
    <scope>NUCLEOTIDE SEQUENCE</scope>
</reference>
<evidence type="ECO:0000256" key="1">
    <source>
        <dbReference type="SAM" id="MobiDB-lite"/>
    </source>
</evidence>
<proteinExistence type="predicted"/>
<protein>
    <submittedName>
        <fullName evidence="2">Uncharacterized protein</fullName>
    </submittedName>
</protein>
<gene>
    <name evidence="2" type="ORF">LCGC14_1477480</name>
</gene>
<organism evidence="2">
    <name type="scientific">marine sediment metagenome</name>
    <dbReference type="NCBI Taxonomy" id="412755"/>
    <lineage>
        <taxon>unclassified sequences</taxon>
        <taxon>metagenomes</taxon>
        <taxon>ecological metagenomes</taxon>
    </lineage>
</organism>
<comment type="caution">
    <text evidence="2">The sequence shown here is derived from an EMBL/GenBank/DDBJ whole genome shotgun (WGS) entry which is preliminary data.</text>
</comment>
<evidence type="ECO:0000313" key="2">
    <source>
        <dbReference type="EMBL" id="KKM66804.1"/>
    </source>
</evidence>
<name>A0A0F9JAK4_9ZZZZ</name>
<feature type="region of interest" description="Disordered" evidence="1">
    <location>
        <begin position="57"/>
        <end position="79"/>
    </location>
</feature>
<dbReference type="AlphaFoldDB" id="A0A0F9JAK4"/>
<sequence length="79" mass="8643">MFKCIDCDFQGSKFNVEVIGPHKGALSYVAKCPQCGSLKVNPLPGYREEDVRIGAEEPTLISNILPESPEEGPPLPNRD</sequence>
<accession>A0A0F9JAK4</accession>